<gene>
    <name evidence="2" type="ORF">GCM10011495_11110</name>
</gene>
<dbReference type="Proteomes" id="UP000637774">
    <property type="component" value="Unassembled WGS sequence"/>
</dbReference>
<accession>A0ABQ2A1W6</accession>
<proteinExistence type="predicted"/>
<evidence type="ECO:0000313" key="2">
    <source>
        <dbReference type="EMBL" id="GGH82617.1"/>
    </source>
</evidence>
<dbReference type="GO" id="GO:0016301">
    <property type="term" value="F:kinase activity"/>
    <property type="evidence" value="ECO:0007669"/>
    <property type="project" value="UniProtKB-KW"/>
</dbReference>
<evidence type="ECO:0000259" key="1">
    <source>
        <dbReference type="Pfam" id="PF13657"/>
    </source>
</evidence>
<dbReference type="NCBIfam" id="TIGR03071">
    <property type="entry name" value="couple_hipA"/>
    <property type="match status" value="1"/>
</dbReference>
<name>A0ABQ2A1W6_9BACT</name>
<dbReference type="InterPro" id="IPR017508">
    <property type="entry name" value="HipA_N1"/>
</dbReference>
<keyword evidence="2" id="KW-0418">Kinase</keyword>
<evidence type="ECO:0000313" key="3">
    <source>
        <dbReference type="Proteomes" id="UP000637774"/>
    </source>
</evidence>
<keyword evidence="3" id="KW-1185">Reference proteome</keyword>
<sequence>MKSAAAEVLYNGQVAGLLRRSETGFEFRYATDYLASDNPPVSLTLPKRPSPFLAPVLFAFFSGLLAEGTAKDIQCRSLRIDENDDFTRLLLTAHTETIGAITVRALPAQHS</sequence>
<dbReference type="RefSeq" id="WP_188561052.1">
    <property type="nucleotide sequence ID" value="NZ_BMGY01000007.1"/>
</dbReference>
<dbReference type="EMBL" id="BMGY01000007">
    <property type="protein sequence ID" value="GGH82617.1"/>
    <property type="molecule type" value="Genomic_DNA"/>
</dbReference>
<organism evidence="2 3">
    <name type="scientific">Hymenobacter frigidus</name>
    <dbReference type="NCBI Taxonomy" id="1524095"/>
    <lineage>
        <taxon>Bacteria</taxon>
        <taxon>Pseudomonadati</taxon>
        <taxon>Bacteroidota</taxon>
        <taxon>Cytophagia</taxon>
        <taxon>Cytophagales</taxon>
        <taxon>Hymenobacteraceae</taxon>
        <taxon>Hymenobacter</taxon>
    </lineage>
</organism>
<comment type="caution">
    <text evidence="2">The sequence shown here is derived from an EMBL/GenBank/DDBJ whole genome shotgun (WGS) entry which is preliminary data.</text>
</comment>
<keyword evidence="2" id="KW-0808">Transferase</keyword>
<protein>
    <submittedName>
        <fullName evidence="2">Phosphatidylinositol kinase</fullName>
    </submittedName>
</protein>
<reference evidence="3" key="1">
    <citation type="journal article" date="2019" name="Int. J. Syst. Evol. Microbiol.">
        <title>The Global Catalogue of Microorganisms (GCM) 10K type strain sequencing project: providing services to taxonomists for standard genome sequencing and annotation.</title>
        <authorList>
            <consortium name="The Broad Institute Genomics Platform"/>
            <consortium name="The Broad Institute Genome Sequencing Center for Infectious Disease"/>
            <person name="Wu L."/>
            <person name="Ma J."/>
        </authorList>
    </citation>
    <scope>NUCLEOTIDE SEQUENCE [LARGE SCALE GENOMIC DNA]</scope>
    <source>
        <strain evidence="3">CGMCC 1.14966</strain>
    </source>
</reference>
<feature type="domain" description="HipA N-terminal subdomain 1" evidence="1">
    <location>
        <begin position="7"/>
        <end position="103"/>
    </location>
</feature>
<dbReference type="Pfam" id="PF13657">
    <property type="entry name" value="Couple_hipA"/>
    <property type="match status" value="1"/>
</dbReference>